<dbReference type="HAMAP" id="MF_00457">
    <property type="entry name" value="UPF0173"/>
    <property type="match status" value="1"/>
</dbReference>
<dbReference type="InterPro" id="IPR001279">
    <property type="entry name" value="Metallo-B-lactamas"/>
</dbReference>
<dbReference type="NCBIfam" id="NF001911">
    <property type="entry name" value="PRK00685.1"/>
    <property type="match status" value="1"/>
</dbReference>
<feature type="domain" description="Metallo-beta-lactamase" evidence="3">
    <location>
        <begin position="7"/>
        <end position="196"/>
    </location>
</feature>
<evidence type="ECO:0000313" key="4">
    <source>
        <dbReference type="EMBL" id="RRH69360.1"/>
    </source>
</evidence>
<dbReference type="AlphaFoldDB" id="A0A3P3D4M9"/>
<evidence type="ECO:0000259" key="3">
    <source>
        <dbReference type="SMART" id="SM00849"/>
    </source>
</evidence>
<dbReference type="InterPro" id="IPR050114">
    <property type="entry name" value="UPF0173_UPF0282_UlaG_hydrolase"/>
</dbReference>
<comment type="similarity">
    <text evidence="2">Belongs to the UPF0173 family.</text>
</comment>
<evidence type="ECO:0000256" key="1">
    <source>
        <dbReference type="ARBA" id="ARBA00022801"/>
    </source>
</evidence>
<dbReference type="EMBL" id="RRAZ01000044">
    <property type="protein sequence ID" value="RRH69360.1"/>
    <property type="molecule type" value="Genomic_DNA"/>
</dbReference>
<gene>
    <name evidence="4" type="ORF">EG244_18355</name>
</gene>
<dbReference type="InterPro" id="IPR036866">
    <property type="entry name" value="RibonucZ/Hydroxyglut_hydro"/>
</dbReference>
<keyword evidence="5" id="KW-1185">Reference proteome</keyword>
<sequence length="231" mass="24789">MKIIWLGHAGFRIEIGDQVLLIDPWLGNPLFPAERRAEALAGATAILVSHGHSDHLADAAGLSKDLGIPVAGKFDLTSWLEKTAGVTGSIGFNNGGTIKLGSVNVTMVAASHSSSVMTQSGPVYLGSEAGYMIEHDGRTIYFSGDTDVMADMAIFADLHNPEVGILSAGGHYTMDMKRAAYACRKFFHFRTVIPCHYKTFPALEQTADDLRAGVSHHINVIEPEVLVAIEL</sequence>
<keyword evidence="1 2" id="KW-0378">Hydrolase</keyword>
<evidence type="ECO:0000256" key="2">
    <source>
        <dbReference type="HAMAP-Rule" id="MF_00457"/>
    </source>
</evidence>
<accession>A0A3P3D4M9</accession>
<protein>
    <recommendedName>
        <fullName evidence="2">UPF0173 metal-dependent hydrolase EG244_18355</fullName>
    </recommendedName>
</protein>
<dbReference type="RefSeq" id="WP_124966624.1">
    <property type="nucleotide sequence ID" value="NZ_RRAZ01000044.1"/>
</dbReference>
<proteinExistence type="inferred from homology"/>
<dbReference type="Pfam" id="PF12706">
    <property type="entry name" value="Lactamase_B_2"/>
    <property type="match status" value="1"/>
</dbReference>
<reference evidence="4 5" key="1">
    <citation type="submission" date="2018-11" db="EMBL/GenBank/DDBJ databases">
        <title>Gemmobacter sp. nov., YIM 102744-1 draft genome.</title>
        <authorList>
            <person name="Li G."/>
            <person name="Jiang Y."/>
        </authorList>
    </citation>
    <scope>NUCLEOTIDE SEQUENCE [LARGE SCALE GENOMIC DNA]</scope>
    <source>
        <strain evidence="4 5">YIM 102744-1</strain>
    </source>
</reference>
<evidence type="ECO:0000313" key="5">
    <source>
        <dbReference type="Proteomes" id="UP000282125"/>
    </source>
</evidence>
<dbReference type="Proteomes" id="UP000282125">
    <property type="component" value="Unassembled WGS sequence"/>
</dbReference>
<dbReference type="InterPro" id="IPR022877">
    <property type="entry name" value="UPF0173"/>
</dbReference>
<comment type="caution">
    <text evidence="4">The sequence shown here is derived from an EMBL/GenBank/DDBJ whole genome shotgun (WGS) entry which is preliminary data.</text>
</comment>
<dbReference type="PANTHER" id="PTHR43546:SF3">
    <property type="entry name" value="UPF0173 METAL-DEPENDENT HYDROLASE MJ1163"/>
    <property type="match status" value="1"/>
</dbReference>
<dbReference type="PANTHER" id="PTHR43546">
    <property type="entry name" value="UPF0173 METAL-DEPENDENT HYDROLASE MJ1163-RELATED"/>
    <property type="match status" value="1"/>
</dbReference>
<dbReference type="OrthoDB" id="9789133at2"/>
<dbReference type="SMART" id="SM00849">
    <property type="entry name" value="Lactamase_B"/>
    <property type="match status" value="1"/>
</dbReference>
<dbReference type="SUPFAM" id="SSF56281">
    <property type="entry name" value="Metallo-hydrolase/oxidoreductase"/>
    <property type="match status" value="1"/>
</dbReference>
<dbReference type="Gene3D" id="3.60.15.10">
    <property type="entry name" value="Ribonuclease Z/Hydroxyacylglutathione hydrolase-like"/>
    <property type="match status" value="1"/>
</dbReference>
<name>A0A3P3D4M9_9RHOB</name>
<organism evidence="4 5">
    <name type="scientific">Falsigemmobacter faecalis</name>
    <dbReference type="NCBI Taxonomy" id="2488730"/>
    <lineage>
        <taxon>Bacteria</taxon>
        <taxon>Pseudomonadati</taxon>
        <taxon>Pseudomonadota</taxon>
        <taxon>Alphaproteobacteria</taxon>
        <taxon>Rhodobacterales</taxon>
        <taxon>Paracoccaceae</taxon>
        <taxon>Falsigemmobacter</taxon>
    </lineage>
</organism>
<dbReference type="GO" id="GO:0016787">
    <property type="term" value="F:hydrolase activity"/>
    <property type="evidence" value="ECO:0007669"/>
    <property type="project" value="UniProtKB-UniRule"/>
</dbReference>